<dbReference type="EMBL" id="JBCGCU010000011">
    <property type="protein sequence ID" value="MEM0515906.1"/>
    <property type="molecule type" value="Genomic_DNA"/>
</dbReference>
<accession>A0ABU9MYH9</accession>
<gene>
    <name evidence="1" type="ORF">WCN91_10860</name>
</gene>
<organism evidence="1 2">
    <name type="scientific">Pseudoalteromonas qingdaonensis</name>
    <dbReference type="NCBI Taxonomy" id="3131913"/>
    <lineage>
        <taxon>Bacteria</taxon>
        <taxon>Pseudomonadati</taxon>
        <taxon>Pseudomonadota</taxon>
        <taxon>Gammaproteobacteria</taxon>
        <taxon>Alteromonadales</taxon>
        <taxon>Pseudoalteromonadaceae</taxon>
        <taxon>Pseudoalteromonas</taxon>
    </lineage>
</organism>
<keyword evidence="2" id="KW-1185">Reference proteome</keyword>
<name>A0ABU9MYH9_9GAMM</name>
<dbReference type="Proteomes" id="UP001447008">
    <property type="component" value="Unassembled WGS sequence"/>
</dbReference>
<comment type="caution">
    <text evidence="1">The sequence shown here is derived from an EMBL/GenBank/DDBJ whole genome shotgun (WGS) entry which is preliminary data.</text>
</comment>
<evidence type="ECO:0000313" key="2">
    <source>
        <dbReference type="Proteomes" id="UP001447008"/>
    </source>
</evidence>
<protein>
    <recommendedName>
        <fullName evidence="3">Orphan protein</fullName>
    </recommendedName>
</protein>
<proteinExistence type="predicted"/>
<evidence type="ECO:0008006" key="3">
    <source>
        <dbReference type="Google" id="ProtNLM"/>
    </source>
</evidence>
<dbReference type="RefSeq" id="WP_342678962.1">
    <property type="nucleotide sequence ID" value="NZ_JBCGCU010000011.1"/>
</dbReference>
<reference evidence="1 2" key="1">
    <citation type="submission" date="2024-03" db="EMBL/GenBank/DDBJ databases">
        <title>Pseudoalteromonas qingdaonensis sp. nov., isolated from the intestines of marine benthic organisms.</title>
        <authorList>
            <person name="Lin X."/>
            <person name="Fang S."/>
            <person name="Hu X."/>
        </authorList>
    </citation>
    <scope>NUCLEOTIDE SEQUENCE [LARGE SCALE GENOMIC DNA]</scope>
    <source>
        <strain evidence="1 2">YIC-827</strain>
    </source>
</reference>
<evidence type="ECO:0000313" key="1">
    <source>
        <dbReference type="EMBL" id="MEM0515906.1"/>
    </source>
</evidence>
<sequence length="61" mass="7022">MNKNNNVICDFGVHKGESYKQLPACFLNWMIGVNHQRADIAKAELQRREQAVQQQVQAQSH</sequence>